<evidence type="ECO:0008006" key="3">
    <source>
        <dbReference type="Google" id="ProtNLM"/>
    </source>
</evidence>
<evidence type="ECO:0000313" key="2">
    <source>
        <dbReference type="Proteomes" id="UP000887567"/>
    </source>
</evidence>
<dbReference type="Proteomes" id="UP000887567">
    <property type="component" value="Unplaced"/>
</dbReference>
<dbReference type="EnsemblMetazoa" id="XM_021054492.2">
    <property type="protein sequence ID" value="XP_020910151.1"/>
    <property type="gene ID" value="LOC110248008"/>
</dbReference>
<dbReference type="GeneID" id="110248008"/>
<dbReference type="PANTHER" id="PTHR31751">
    <property type="entry name" value="SI:CH211-108C17.2-RELATED-RELATED"/>
    <property type="match status" value="1"/>
</dbReference>
<accession>A0A913XUT5</accession>
<dbReference type="KEGG" id="epa:110248008"/>
<dbReference type="AlphaFoldDB" id="A0A913XUT5"/>
<dbReference type="RefSeq" id="XP_020910151.1">
    <property type="nucleotide sequence ID" value="XM_021054492.2"/>
</dbReference>
<proteinExistence type="predicted"/>
<dbReference type="OrthoDB" id="5814287at2759"/>
<protein>
    <recommendedName>
        <fullName evidence="3">Transposase</fullName>
    </recommendedName>
</protein>
<name>A0A913XUT5_EXADI</name>
<dbReference type="OMA" id="QDIRSHE"/>
<sequence>MEKEGFVRCLDSLEDDDIEVSMITTDRHTGITSTMQKDYSHIVHQYDVWHLSKSIIKKLNKKAKLKKNEDLCHWIQSISNHLWWCAATCNGDVVLLREKWKSIVHHIQNKHSWRDATVFKRCAHPRLTRREVRQKCWLKPGTSAYVAFEEVVLAPKLLNDLAKLTKFSHTGGLEVYHSLLLKYCPKRQHFSYKGMVARTQLAALDNNNNTGRQQAVIQEGERQGKARYRQCFPKMQKRWTRKKVFEKKKYNFLAELQKNVLGMCTGIGNIPDPVPEVELPANIATIPAPNKQDLIDKHRSRFNPFTVMRTNSSTLQRSL</sequence>
<reference evidence="1" key="1">
    <citation type="submission" date="2022-11" db="UniProtKB">
        <authorList>
            <consortium name="EnsemblMetazoa"/>
        </authorList>
    </citation>
    <scope>IDENTIFICATION</scope>
</reference>
<evidence type="ECO:0000313" key="1">
    <source>
        <dbReference type="EnsemblMetazoa" id="XP_020910151.1"/>
    </source>
</evidence>
<keyword evidence="2" id="KW-1185">Reference proteome</keyword>
<dbReference type="PANTHER" id="PTHR31751:SF42">
    <property type="entry name" value="PROTEIN CBG10204"/>
    <property type="match status" value="1"/>
</dbReference>
<organism evidence="1 2">
    <name type="scientific">Exaiptasia diaphana</name>
    <name type="common">Tropical sea anemone</name>
    <name type="synonym">Aiptasia pulchella</name>
    <dbReference type="NCBI Taxonomy" id="2652724"/>
    <lineage>
        <taxon>Eukaryota</taxon>
        <taxon>Metazoa</taxon>
        <taxon>Cnidaria</taxon>
        <taxon>Anthozoa</taxon>
        <taxon>Hexacorallia</taxon>
        <taxon>Actiniaria</taxon>
        <taxon>Aiptasiidae</taxon>
        <taxon>Exaiptasia</taxon>
    </lineage>
</organism>